<gene>
    <name evidence="1" type="ORF">S12H4_28924</name>
</gene>
<dbReference type="EMBL" id="BARW01016640">
    <property type="protein sequence ID" value="GAI93413.1"/>
    <property type="molecule type" value="Genomic_DNA"/>
</dbReference>
<evidence type="ECO:0000313" key="1">
    <source>
        <dbReference type="EMBL" id="GAI93413.1"/>
    </source>
</evidence>
<reference evidence="1" key="1">
    <citation type="journal article" date="2014" name="Front. Microbiol.">
        <title>High frequency of phylogenetically diverse reductive dehalogenase-homologous genes in deep subseafloor sedimentary metagenomes.</title>
        <authorList>
            <person name="Kawai M."/>
            <person name="Futagami T."/>
            <person name="Toyoda A."/>
            <person name="Takaki Y."/>
            <person name="Nishi S."/>
            <person name="Hori S."/>
            <person name="Arai W."/>
            <person name="Tsubouchi T."/>
            <person name="Morono Y."/>
            <person name="Uchiyama I."/>
            <person name="Ito T."/>
            <person name="Fujiyama A."/>
            <person name="Inagaki F."/>
            <person name="Takami H."/>
        </authorList>
    </citation>
    <scope>NUCLEOTIDE SEQUENCE</scope>
    <source>
        <strain evidence="1">Expedition CK06-06</strain>
    </source>
</reference>
<sequence length="39" mass="4131">GLVAVVQDGLCYKVAERVRLQRVKLPTLVAVLVGVPGIT</sequence>
<protein>
    <submittedName>
        <fullName evidence="1">Uncharacterized protein</fullName>
    </submittedName>
</protein>
<name>X1SKC3_9ZZZZ</name>
<proteinExistence type="predicted"/>
<dbReference type="AlphaFoldDB" id="X1SKC3"/>
<organism evidence="1">
    <name type="scientific">marine sediment metagenome</name>
    <dbReference type="NCBI Taxonomy" id="412755"/>
    <lineage>
        <taxon>unclassified sequences</taxon>
        <taxon>metagenomes</taxon>
        <taxon>ecological metagenomes</taxon>
    </lineage>
</organism>
<feature type="non-terminal residue" evidence="1">
    <location>
        <position position="1"/>
    </location>
</feature>
<comment type="caution">
    <text evidence="1">The sequence shown here is derived from an EMBL/GenBank/DDBJ whole genome shotgun (WGS) entry which is preliminary data.</text>
</comment>
<accession>X1SKC3</accession>